<dbReference type="RefSeq" id="XP_066068210.1">
    <property type="nucleotide sequence ID" value="XM_066212113.1"/>
</dbReference>
<dbReference type="GeneID" id="91086903"/>
<keyword evidence="9" id="KW-1185">Reference proteome</keyword>
<feature type="region of interest" description="Disordered" evidence="6">
    <location>
        <begin position="124"/>
        <end position="180"/>
    </location>
</feature>
<accession>A0AAJ8M0K7</accession>
<dbReference type="PANTHER" id="PTHR46395">
    <property type="entry name" value="ADP-RIBOSYLATION FACTOR GTPASE-ACTIVATING PROTEIN 1"/>
    <property type="match status" value="1"/>
</dbReference>
<keyword evidence="2" id="KW-0479">Metal-binding</keyword>
<dbReference type="InterPro" id="IPR038508">
    <property type="entry name" value="ArfGAP_dom_sf"/>
</dbReference>
<dbReference type="SUPFAM" id="SSF57863">
    <property type="entry name" value="ArfGap/RecO-like zinc finger"/>
    <property type="match status" value="1"/>
</dbReference>
<dbReference type="SMART" id="SM00105">
    <property type="entry name" value="ArfGap"/>
    <property type="match status" value="1"/>
</dbReference>
<evidence type="ECO:0000256" key="2">
    <source>
        <dbReference type="ARBA" id="ARBA00022723"/>
    </source>
</evidence>
<dbReference type="GO" id="GO:0005096">
    <property type="term" value="F:GTPase activator activity"/>
    <property type="evidence" value="ECO:0007669"/>
    <property type="project" value="UniProtKB-KW"/>
</dbReference>
<dbReference type="PANTHER" id="PTHR46395:SF1">
    <property type="entry name" value="ADP-RIBOSYLATION FACTOR GTPASE-ACTIVATING PROTEIN 1"/>
    <property type="match status" value="1"/>
</dbReference>
<feature type="compositionally biased region" description="Polar residues" evidence="6">
    <location>
        <begin position="171"/>
        <end position="180"/>
    </location>
</feature>
<evidence type="ECO:0000313" key="9">
    <source>
        <dbReference type="Proteomes" id="UP000094043"/>
    </source>
</evidence>
<feature type="compositionally biased region" description="Low complexity" evidence="6">
    <location>
        <begin position="159"/>
        <end position="170"/>
    </location>
</feature>
<dbReference type="GO" id="GO:0032012">
    <property type="term" value="P:regulation of ARF protein signal transduction"/>
    <property type="evidence" value="ECO:0007669"/>
    <property type="project" value="TreeGrafter"/>
</dbReference>
<dbReference type="GO" id="GO:0008270">
    <property type="term" value="F:zinc ion binding"/>
    <property type="evidence" value="ECO:0007669"/>
    <property type="project" value="UniProtKB-KW"/>
</dbReference>
<dbReference type="Pfam" id="PF01412">
    <property type="entry name" value="ArfGap"/>
    <property type="match status" value="1"/>
</dbReference>
<dbReference type="CDD" id="cd08830">
    <property type="entry name" value="ArfGap_ArfGap1"/>
    <property type="match status" value="1"/>
</dbReference>
<dbReference type="AlphaFoldDB" id="A0AAJ8M0K7"/>
<keyword evidence="1" id="KW-0343">GTPase activation</keyword>
<name>A0AAJ8M0K7_9TREE</name>
<dbReference type="GO" id="GO:0030100">
    <property type="term" value="P:regulation of endocytosis"/>
    <property type="evidence" value="ECO:0007669"/>
    <property type="project" value="TreeGrafter"/>
</dbReference>
<evidence type="ECO:0000256" key="3">
    <source>
        <dbReference type="ARBA" id="ARBA00022771"/>
    </source>
</evidence>
<dbReference type="Gene3D" id="1.10.220.150">
    <property type="entry name" value="Arf GTPase activating protein"/>
    <property type="match status" value="1"/>
</dbReference>
<feature type="compositionally biased region" description="Low complexity" evidence="6">
    <location>
        <begin position="379"/>
        <end position="395"/>
    </location>
</feature>
<keyword evidence="3 5" id="KW-0863">Zinc-finger</keyword>
<dbReference type="FunFam" id="1.10.220.150:FF:000014">
    <property type="entry name" value="ADP-ribosylation factor GTPase-activating protein"/>
    <property type="match status" value="1"/>
</dbReference>
<reference evidence="8" key="2">
    <citation type="journal article" date="2022" name="Elife">
        <title>Obligate sexual reproduction of a homothallic fungus closely related to the Cryptococcus pathogenic species complex.</title>
        <authorList>
            <person name="Passer A.R."/>
            <person name="Clancey S.A."/>
            <person name="Shea T."/>
            <person name="David-Palma M."/>
            <person name="Averette A.F."/>
            <person name="Boekhout T."/>
            <person name="Porcel B.M."/>
            <person name="Nowrousian M."/>
            <person name="Cuomo C.A."/>
            <person name="Sun S."/>
            <person name="Heitman J."/>
            <person name="Coelho M.A."/>
        </authorList>
    </citation>
    <scope>NUCLEOTIDE SEQUENCE</scope>
    <source>
        <strain evidence="8">CBS 7841</strain>
    </source>
</reference>
<proteinExistence type="predicted"/>
<evidence type="ECO:0000313" key="8">
    <source>
        <dbReference type="EMBL" id="WVN87510.1"/>
    </source>
</evidence>
<feature type="region of interest" description="Disordered" evidence="6">
    <location>
        <begin position="356"/>
        <end position="410"/>
    </location>
</feature>
<reference evidence="8" key="3">
    <citation type="submission" date="2024-01" db="EMBL/GenBank/DDBJ databases">
        <authorList>
            <person name="Coelho M.A."/>
            <person name="David-Palma M."/>
            <person name="Shea T."/>
            <person name="Sun S."/>
            <person name="Cuomo C.A."/>
            <person name="Heitman J."/>
        </authorList>
    </citation>
    <scope>NUCLEOTIDE SEQUENCE</scope>
    <source>
        <strain evidence="8">CBS 7841</strain>
    </source>
</reference>
<organism evidence="8 9">
    <name type="scientific">Cryptococcus depauperatus CBS 7841</name>
    <dbReference type="NCBI Taxonomy" id="1295531"/>
    <lineage>
        <taxon>Eukaryota</taxon>
        <taxon>Fungi</taxon>
        <taxon>Dikarya</taxon>
        <taxon>Basidiomycota</taxon>
        <taxon>Agaricomycotina</taxon>
        <taxon>Tremellomycetes</taxon>
        <taxon>Tremellales</taxon>
        <taxon>Cryptococcaceae</taxon>
        <taxon>Cryptococcus</taxon>
    </lineage>
</organism>
<gene>
    <name evidence="8" type="ORF">L203_102692</name>
</gene>
<feature type="region of interest" description="Disordered" evidence="6">
    <location>
        <begin position="194"/>
        <end position="241"/>
    </location>
</feature>
<dbReference type="InterPro" id="IPR001164">
    <property type="entry name" value="ArfGAP_dom"/>
</dbReference>
<dbReference type="EMBL" id="CP143786">
    <property type="protein sequence ID" value="WVN87510.1"/>
    <property type="molecule type" value="Genomic_DNA"/>
</dbReference>
<dbReference type="PRINTS" id="PR00405">
    <property type="entry name" value="REVINTRACTNG"/>
</dbReference>
<feature type="compositionally biased region" description="Basic and acidic residues" evidence="6">
    <location>
        <begin position="399"/>
        <end position="410"/>
    </location>
</feature>
<reference evidence="8" key="1">
    <citation type="submission" date="2016-06" db="EMBL/GenBank/DDBJ databases">
        <authorList>
            <person name="Cuomo C."/>
            <person name="Litvintseva A."/>
            <person name="Heitman J."/>
            <person name="Chen Y."/>
            <person name="Sun S."/>
            <person name="Springer D."/>
            <person name="Dromer F."/>
            <person name="Young S."/>
            <person name="Zeng Q."/>
            <person name="Chapman S."/>
            <person name="Gujja S."/>
            <person name="Saif S."/>
            <person name="Birren B."/>
        </authorList>
    </citation>
    <scope>NUCLEOTIDE SEQUENCE</scope>
    <source>
        <strain evidence="8">CBS 7841</strain>
    </source>
</reference>
<dbReference type="KEGG" id="cdep:91086903"/>
<feature type="compositionally biased region" description="Low complexity" evidence="6">
    <location>
        <begin position="215"/>
        <end position="233"/>
    </location>
</feature>
<evidence type="ECO:0000256" key="5">
    <source>
        <dbReference type="PROSITE-ProRule" id="PRU00288"/>
    </source>
</evidence>
<evidence type="ECO:0000256" key="4">
    <source>
        <dbReference type="ARBA" id="ARBA00022833"/>
    </source>
</evidence>
<sequence length="410" mass="43961">MTENYQKTELLSLMNTGVNKVCVDCSAPCPQWASVSYGIFICLECSGVHRGLGVHISFVRSITMDKWSDEQVKKMKLGGNERFKDFIENYGPEGGYAPGMGIQEKYNSWAAAQYREKLVAECADPPKAWSPSTPPPTSAPISRPSSSQATRKSRAGAGSSLNTSQSNSPSIPNDSPGFSQKASNEAFFERMGNSNATRPEHLPPSQGGKYTGFGSTPDLSNSSSSHPSHTLSSHAAPTVNDFQDNPLKAITKGWGLFYSAVKSAGEEINKSVVQPGLDRAQQITAGENSEEWKRYAAQASRQAMEAGGWLGSRAHDGWEGLNGMAKSRGVDLDEQIGKLGLGKGTPAQNDYQYLAKNEDGVLGPRNGEKDDNFFESWEAPSSATTSGGGSVPSSAKLLAGREKISDKKDD</sequence>
<dbReference type="PROSITE" id="PS50115">
    <property type="entry name" value="ARFGAP"/>
    <property type="match status" value="1"/>
</dbReference>
<evidence type="ECO:0000256" key="1">
    <source>
        <dbReference type="ARBA" id="ARBA00022468"/>
    </source>
</evidence>
<protein>
    <recommendedName>
        <fullName evidence="7">Arf-GAP domain-containing protein</fullName>
    </recommendedName>
</protein>
<evidence type="ECO:0000256" key="6">
    <source>
        <dbReference type="SAM" id="MobiDB-lite"/>
    </source>
</evidence>
<evidence type="ECO:0000259" key="7">
    <source>
        <dbReference type="PROSITE" id="PS50115"/>
    </source>
</evidence>
<dbReference type="Proteomes" id="UP000094043">
    <property type="component" value="Chromosome 3"/>
</dbReference>
<feature type="domain" description="Arf-GAP" evidence="7">
    <location>
        <begin position="7"/>
        <end position="127"/>
    </location>
</feature>
<keyword evidence="4" id="KW-0862">Zinc</keyword>
<dbReference type="GO" id="GO:0000139">
    <property type="term" value="C:Golgi membrane"/>
    <property type="evidence" value="ECO:0007669"/>
    <property type="project" value="TreeGrafter"/>
</dbReference>
<dbReference type="InterPro" id="IPR037278">
    <property type="entry name" value="ARFGAP/RecO"/>
</dbReference>